<evidence type="ECO:0000313" key="2">
    <source>
        <dbReference type="Proteomes" id="UP000285844"/>
    </source>
</evidence>
<evidence type="ECO:0000313" key="1">
    <source>
        <dbReference type="EMBL" id="RHC12211.1"/>
    </source>
</evidence>
<dbReference type="EMBL" id="QSHM01000013">
    <property type="protein sequence ID" value="RHC12211.1"/>
    <property type="molecule type" value="Genomic_DNA"/>
</dbReference>
<name>A0A413YT07_9FIRM</name>
<sequence>MLYDKRKWRYEFSMYGYIVVDQPELKFREFDKYRSYYCGLCDSLAEAHGLKGQISLSYDMTFLVILLTGLYEPETIYSEERCVTHPLRKHPVRRNVVSDYVADMNVLLTYYKCMDDWYDEKKVLKRTYAGVLKRDIKELEKKYPQKAEIIRKSLSKLSEYEKAQETNIDKPAEQFGILLGEVAAMKDDEWSDELKVLGNNLGRFIYLLDAYDDLEKDEKKNNYNVFKYHKDVEDFDTFTENILKAYMAGCARVFERLPILANAELLRNIIYSGVWTKFYAARRKKNNTAGKQLEEHNDRSI</sequence>
<dbReference type="InterPro" id="IPR043740">
    <property type="entry name" value="DUF5685"/>
</dbReference>
<comment type="caution">
    <text evidence="1">The sequence shown here is derived from an EMBL/GenBank/DDBJ whole genome shotgun (WGS) entry which is preliminary data.</text>
</comment>
<gene>
    <name evidence="1" type="ORF">DW858_10735</name>
</gene>
<accession>A0A413YT07</accession>
<dbReference type="AlphaFoldDB" id="A0A413YT07"/>
<reference evidence="1 2" key="1">
    <citation type="submission" date="2018-08" db="EMBL/GenBank/DDBJ databases">
        <title>A genome reference for cultivated species of the human gut microbiota.</title>
        <authorList>
            <person name="Zou Y."/>
            <person name="Xue W."/>
            <person name="Luo G."/>
        </authorList>
    </citation>
    <scope>NUCLEOTIDE SEQUENCE [LARGE SCALE GENOMIC DNA]</scope>
    <source>
        <strain evidence="1 2">AM37-3BH</strain>
    </source>
</reference>
<proteinExistence type="predicted"/>
<dbReference type="Pfam" id="PF18937">
    <property type="entry name" value="DUF5685"/>
    <property type="match status" value="1"/>
</dbReference>
<dbReference type="Proteomes" id="UP000285844">
    <property type="component" value="Unassembled WGS sequence"/>
</dbReference>
<protein>
    <submittedName>
        <fullName evidence="1">Uncharacterized protein</fullName>
    </submittedName>
</protein>
<organism evidence="1 2">
    <name type="scientific">Lachnospira eligens</name>
    <dbReference type="NCBI Taxonomy" id="39485"/>
    <lineage>
        <taxon>Bacteria</taxon>
        <taxon>Bacillati</taxon>
        <taxon>Bacillota</taxon>
        <taxon>Clostridia</taxon>
        <taxon>Lachnospirales</taxon>
        <taxon>Lachnospiraceae</taxon>
        <taxon>Lachnospira</taxon>
    </lineage>
</organism>